<evidence type="ECO:0000313" key="3">
    <source>
        <dbReference type="Proteomes" id="UP000327013"/>
    </source>
</evidence>
<sequence>MHVIASHGQQSAAGDDLAPVLGARAVHNDGRQGGGASGEGQRGQQACGVGEDERVALVGADEVVGGVGVWLEGGLCCGFGGWWGSSGGGGGRGGVESGAGAGDGGRGQWWRPERFKWSMATQSKELTTSARLIYPPFPNVNPSFSALCRRSHESFLETRTSRGTGPFDRPPLPPPRAILLNIVGRASHEGCDVAVWSAGSTVVQR</sequence>
<dbReference type="EMBL" id="VIBQ01000012">
    <property type="protein sequence ID" value="KAB8343055.1"/>
    <property type="molecule type" value="Genomic_DNA"/>
</dbReference>
<gene>
    <name evidence="2" type="ORF">FH972_022649</name>
</gene>
<feature type="region of interest" description="Disordered" evidence="1">
    <location>
        <begin position="89"/>
        <end position="108"/>
    </location>
</feature>
<dbReference type="Proteomes" id="UP000327013">
    <property type="component" value="Unassembled WGS sequence"/>
</dbReference>
<dbReference type="AlphaFoldDB" id="A0A5N6KTD3"/>
<feature type="compositionally biased region" description="Gly residues" evidence="1">
    <location>
        <begin position="31"/>
        <end position="41"/>
    </location>
</feature>
<evidence type="ECO:0000313" key="2">
    <source>
        <dbReference type="EMBL" id="KAB8343055.1"/>
    </source>
</evidence>
<feature type="compositionally biased region" description="Gly residues" evidence="1">
    <location>
        <begin position="89"/>
        <end position="107"/>
    </location>
</feature>
<evidence type="ECO:0000256" key="1">
    <source>
        <dbReference type="SAM" id="MobiDB-lite"/>
    </source>
</evidence>
<reference evidence="2 3" key="1">
    <citation type="submission" date="2019-06" db="EMBL/GenBank/DDBJ databases">
        <title>A chromosomal-level reference genome of Carpinus fangiana (Coryloideae, Betulaceae).</title>
        <authorList>
            <person name="Yang X."/>
            <person name="Wang Z."/>
            <person name="Zhang L."/>
            <person name="Hao G."/>
            <person name="Liu J."/>
            <person name="Yang Y."/>
        </authorList>
    </citation>
    <scope>NUCLEOTIDE SEQUENCE [LARGE SCALE GENOMIC DNA]</scope>
    <source>
        <strain evidence="2">Cfa_2016G</strain>
        <tissue evidence="2">Leaf</tissue>
    </source>
</reference>
<organism evidence="2 3">
    <name type="scientific">Carpinus fangiana</name>
    <dbReference type="NCBI Taxonomy" id="176857"/>
    <lineage>
        <taxon>Eukaryota</taxon>
        <taxon>Viridiplantae</taxon>
        <taxon>Streptophyta</taxon>
        <taxon>Embryophyta</taxon>
        <taxon>Tracheophyta</taxon>
        <taxon>Spermatophyta</taxon>
        <taxon>Magnoliopsida</taxon>
        <taxon>eudicotyledons</taxon>
        <taxon>Gunneridae</taxon>
        <taxon>Pentapetalae</taxon>
        <taxon>rosids</taxon>
        <taxon>fabids</taxon>
        <taxon>Fagales</taxon>
        <taxon>Betulaceae</taxon>
        <taxon>Carpinus</taxon>
    </lineage>
</organism>
<name>A0A5N6KTD3_9ROSI</name>
<feature type="region of interest" description="Disordered" evidence="1">
    <location>
        <begin position="26"/>
        <end position="47"/>
    </location>
</feature>
<proteinExistence type="predicted"/>
<keyword evidence="3" id="KW-1185">Reference proteome</keyword>
<accession>A0A5N6KTD3</accession>
<protein>
    <submittedName>
        <fullName evidence="2">Uncharacterized protein</fullName>
    </submittedName>
</protein>
<comment type="caution">
    <text evidence="2">The sequence shown here is derived from an EMBL/GenBank/DDBJ whole genome shotgun (WGS) entry which is preliminary data.</text>
</comment>